<dbReference type="GO" id="GO:0005840">
    <property type="term" value="C:ribosome"/>
    <property type="evidence" value="ECO:0007669"/>
    <property type="project" value="UniProtKB-KW"/>
</dbReference>
<protein>
    <submittedName>
        <fullName evidence="4">50S ribosomal protein L4</fullName>
    </submittedName>
</protein>
<comment type="caution">
    <text evidence="4">The sequence shown here is derived from an EMBL/GenBank/DDBJ whole genome shotgun (WGS) entry which is preliminary data.</text>
</comment>
<dbReference type="GO" id="GO:0006412">
    <property type="term" value="P:translation"/>
    <property type="evidence" value="ECO:0007669"/>
    <property type="project" value="InterPro"/>
</dbReference>
<dbReference type="AlphaFoldDB" id="A0A645D0X4"/>
<evidence type="ECO:0000256" key="3">
    <source>
        <dbReference type="ARBA" id="ARBA00023274"/>
    </source>
</evidence>
<dbReference type="PANTHER" id="PTHR10746:SF6">
    <property type="entry name" value="LARGE RIBOSOMAL SUBUNIT PROTEIN UL4M"/>
    <property type="match status" value="1"/>
</dbReference>
<name>A0A645D0X4_9ZZZZ</name>
<organism evidence="4">
    <name type="scientific">bioreactor metagenome</name>
    <dbReference type="NCBI Taxonomy" id="1076179"/>
    <lineage>
        <taxon>unclassified sequences</taxon>
        <taxon>metagenomes</taxon>
        <taxon>ecological metagenomes</taxon>
    </lineage>
</organism>
<dbReference type="EMBL" id="VSSQ01031796">
    <property type="protein sequence ID" value="MPM82837.1"/>
    <property type="molecule type" value="Genomic_DNA"/>
</dbReference>
<comment type="similarity">
    <text evidence="1">Belongs to the universal ribosomal protein uL4 family.</text>
</comment>
<dbReference type="SUPFAM" id="SSF52166">
    <property type="entry name" value="Ribosomal protein L4"/>
    <property type="match status" value="1"/>
</dbReference>
<accession>A0A645D0X4</accession>
<keyword evidence="3" id="KW-0687">Ribonucleoprotein</keyword>
<dbReference type="Pfam" id="PF00573">
    <property type="entry name" value="Ribosomal_L4"/>
    <property type="match status" value="1"/>
</dbReference>
<dbReference type="InterPro" id="IPR023574">
    <property type="entry name" value="Ribosomal_uL4_dom_sf"/>
</dbReference>
<dbReference type="GO" id="GO:0003735">
    <property type="term" value="F:structural constituent of ribosome"/>
    <property type="evidence" value="ECO:0007669"/>
    <property type="project" value="InterPro"/>
</dbReference>
<dbReference type="PANTHER" id="PTHR10746">
    <property type="entry name" value="50S RIBOSOMAL PROTEIN L4"/>
    <property type="match status" value="1"/>
</dbReference>
<proteinExistence type="inferred from homology"/>
<gene>
    <name evidence="4" type="primary">rplD_38</name>
    <name evidence="4" type="ORF">SDC9_129899</name>
</gene>
<dbReference type="InterPro" id="IPR013005">
    <property type="entry name" value="Ribosomal_uL4-like"/>
</dbReference>
<reference evidence="4" key="1">
    <citation type="submission" date="2019-08" db="EMBL/GenBank/DDBJ databases">
        <authorList>
            <person name="Kucharzyk K."/>
            <person name="Murdoch R.W."/>
            <person name="Higgins S."/>
            <person name="Loffler F."/>
        </authorList>
    </citation>
    <scope>NUCLEOTIDE SEQUENCE</scope>
</reference>
<evidence type="ECO:0000313" key="4">
    <source>
        <dbReference type="EMBL" id="MPM82837.1"/>
    </source>
</evidence>
<evidence type="ECO:0000256" key="2">
    <source>
        <dbReference type="ARBA" id="ARBA00022980"/>
    </source>
</evidence>
<sequence length="108" mass="12104">MAIPKSMKRVAMKSALSSKVKEENVLVIDSLKMEAPKTRTMAELLKKLSVKKALIVTGDVEMNAYKSARNIEGITMVPCNNINVYDIVKYEKLILTQDAVKKIEEVYA</sequence>
<keyword evidence="2 4" id="KW-0689">Ribosomal protein</keyword>
<dbReference type="GO" id="GO:1990904">
    <property type="term" value="C:ribonucleoprotein complex"/>
    <property type="evidence" value="ECO:0007669"/>
    <property type="project" value="UniProtKB-KW"/>
</dbReference>
<dbReference type="Gene3D" id="3.40.1370.10">
    <property type="match status" value="1"/>
</dbReference>
<dbReference type="InterPro" id="IPR002136">
    <property type="entry name" value="Ribosomal_uL4"/>
</dbReference>
<evidence type="ECO:0000256" key="1">
    <source>
        <dbReference type="ARBA" id="ARBA00010528"/>
    </source>
</evidence>